<keyword evidence="2" id="KW-1003">Cell membrane</keyword>
<organism evidence="7 8">
    <name type="scientific">Candidatus Woesebacteria bacterium GW2011_GWA1_39_12</name>
    <dbReference type="NCBI Taxonomy" id="1618549"/>
    <lineage>
        <taxon>Bacteria</taxon>
        <taxon>Candidatus Woeseibacteriota</taxon>
    </lineage>
</organism>
<reference evidence="7 8" key="1">
    <citation type="journal article" date="2015" name="Nature">
        <title>rRNA introns, odd ribosomes, and small enigmatic genomes across a large radiation of phyla.</title>
        <authorList>
            <person name="Brown C.T."/>
            <person name="Hug L.A."/>
            <person name="Thomas B.C."/>
            <person name="Sharon I."/>
            <person name="Castelle C.J."/>
            <person name="Singh A."/>
            <person name="Wilkins M.J."/>
            <person name="Williams K.H."/>
            <person name="Banfield J.F."/>
        </authorList>
    </citation>
    <scope>NUCLEOTIDE SEQUENCE [LARGE SCALE GENOMIC DNA]</scope>
</reference>
<evidence type="ECO:0000256" key="4">
    <source>
        <dbReference type="ARBA" id="ARBA00022989"/>
    </source>
</evidence>
<dbReference type="InterPro" id="IPR050833">
    <property type="entry name" value="Poly_Biosynth_Transport"/>
</dbReference>
<dbReference type="GO" id="GO:0005886">
    <property type="term" value="C:plasma membrane"/>
    <property type="evidence" value="ECO:0007669"/>
    <property type="project" value="UniProtKB-SubCell"/>
</dbReference>
<dbReference type="EMBL" id="LBWA01000036">
    <property type="protein sequence ID" value="KKQ96274.1"/>
    <property type="molecule type" value="Genomic_DNA"/>
</dbReference>
<evidence type="ECO:0000256" key="3">
    <source>
        <dbReference type="ARBA" id="ARBA00022692"/>
    </source>
</evidence>
<gene>
    <name evidence="7" type="ORF">UT23_C0036G0004</name>
</gene>
<dbReference type="PANTHER" id="PTHR30250:SF11">
    <property type="entry name" value="O-ANTIGEN TRANSPORTER-RELATED"/>
    <property type="match status" value="1"/>
</dbReference>
<evidence type="ECO:0000256" key="6">
    <source>
        <dbReference type="SAM" id="Phobius"/>
    </source>
</evidence>
<comment type="subcellular location">
    <subcellularLocation>
        <location evidence="1">Cell membrane</location>
        <topology evidence="1">Multi-pass membrane protein</topology>
    </subcellularLocation>
</comment>
<evidence type="ECO:0000313" key="8">
    <source>
        <dbReference type="Proteomes" id="UP000034325"/>
    </source>
</evidence>
<accession>A0A0G0PDP4</accession>
<feature type="transmembrane region" description="Helical" evidence="6">
    <location>
        <begin position="161"/>
        <end position="183"/>
    </location>
</feature>
<evidence type="ECO:0000256" key="5">
    <source>
        <dbReference type="ARBA" id="ARBA00023136"/>
    </source>
</evidence>
<dbReference type="Proteomes" id="UP000034325">
    <property type="component" value="Unassembled WGS sequence"/>
</dbReference>
<keyword evidence="3 6" id="KW-0812">Transmembrane</keyword>
<keyword evidence="4 6" id="KW-1133">Transmembrane helix</keyword>
<evidence type="ECO:0000313" key="7">
    <source>
        <dbReference type="EMBL" id="KKQ96274.1"/>
    </source>
</evidence>
<comment type="caution">
    <text evidence="7">The sequence shown here is derived from an EMBL/GenBank/DDBJ whole genome shotgun (WGS) entry which is preliminary data.</text>
</comment>
<proteinExistence type="predicted"/>
<feature type="transmembrane region" description="Helical" evidence="6">
    <location>
        <begin position="94"/>
        <end position="120"/>
    </location>
</feature>
<sequence length="220" mass="23671">MRAYINKAVGLAKSQSARDTYVLFGGNIVSAFLGFLFTLIIARGLSVGDFGVFSAVNNLVTIISSVADIGISAGLVSFVASFTAKGDKENAWRYLKASLVARLVVVSLLSLALLAFAPIVAKRLLASSDINMVYWSVVLSFGLMFWGYFPSALQAYKRFVASISVDISLGIIRVLAVGSFFFAGGRCVGSYLSRCIFFNNRHTGRSLLQAPSFFGLGRSK</sequence>
<dbReference type="InterPro" id="IPR002797">
    <property type="entry name" value="Polysacc_synth"/>
</dbReference>
<name>A0A0G0PDP4_9BACT</name>
<protein>
    <submittedName>
        <fullName evidence="7">Membrane protein involved in the export of O-antigen and teichoic acid</fullName>
    </submittedName>
</protein>
<feature type="transmembrane region" description="Helical" evidence="6">
    <location>
        <begin position="21"/>
        <end position="42"/>
    </location>
</feature>
<dbReference type="Pfam" id="PF01943">
    <property type="entry name" value="Polysacc_synt"/>
    <property type="match status" value="1"/>
</dbReference>
<evidence type="ECO:0000256" key="2">
    <source>
        <dbReference type="ARBA" id="ARBA00022475"/>
    </source>
</evidence>
<evidence type="ECO:0000256" key="1">
    <source>
        <dbReference type="ARBA" id="ARBA00004651"/>
    </source>
</evidence>
<feature type="transmembrane region" description="Helical" evidence="6">
    <location>
        <begin position="62"/>
        <end position="82"/>
    </location>
</feature>
<dbReference type="PANTHER" id="PTHR30250">
    <property type="entry name" value="PST FAMILY PREDICTED COLANIC ACID TRANSPORTER"/>
    <property type="match status" value="1"/>
</dbReference>
<keyword evidence="5 6" id="KW-0472">Membrane</keyword>
<dbReference type="AlphaFoldDB" id="A0A0G0PDP4"/>
<feature type="transmembrane region" description="Helical" evidence="6">
    <location>
        <begin position="132"/>
        <end position="149"/>
    </location>
</feature>